<sequence>MAYYVIQHPLERTRQEVKTKRLPTAYDNYRKSVKGHRGEHGHFLGTETGFSCLSQEEKDRLKPTLDQLHEAEEILRLEELKSSLRGIMDELETRYGVRAFSIASGPLQSKKSVYFASPSAQYNQMRNVIQDDRNMFYRWNLFLHSRDSLFLGDENGPLPTRPGPSAGSEVRGTPDAVMRKVVRRLVEDVTGQLTGRTFSEKTIEQFLFEHGFSLEFGAEWDFKRLQRAYETHSHPSCREIINAVEDGNIRVVRSE</sequence>
<dbReference type="EMBL" id="MU970057">
    <property type="protein sequence ID" value="KAK9323798.1"/>
    <property type="molecule type" value="Genomic_DNA"/>
</dbReference>
<organism evidence="1 2">
    <name type="scientific">Lipomyces orientalis</name>
    <dbReference type="NCBI Taxonomy" id="1233043"/>
    <lineage>
        <taxon>Eukaryota</taxon>
        <taxon>Fungi</taxon>
        <taxon>Dikarya</taxon>
        <taxon>Ascomycota</taxon>
        <taxon>Saccharomycotina</taxon>
        <taxon>Lipomycetes</taxon>
        <taxon>Lipomycetales</taxon>
        <taxon>Lipomycetaceae</taxon>
        <taxon>Lipomyces</taxon>
    </lineage>
</organism>
<evidence type="ECO:0000313" key="2">
    <source>
        <dbReference type="Proteomes" id="UP001489719"/>
    </source>
</evidence>
<proteinExistence type="predicted"/>
<evidence type="ECO:0000313" key="1">
    <source>
        <dbReference type="EMBL" id="KAK9323798.1"/>
    </source>
</evidence>
<accession>A0ACC3TUF7</accession>
<reference evidence="2" key="1">
    <citation type="journal article" date="2024" name="Front. Bioeng. Biotechnol.">
        <title>Genome-scale model development and genomic sequencing of the oleaginous clade Lipomyces.</title>
        <authorList>
            <person name="Czajka J.J."/>
            <person name="Han Y."/>
            <person name="Kim J."/>
            <person name="Mondo S.J."/>
            <person name="Hofstad B.A."/>
            <person name="Robles A."/>
            <person name="Haridas S."/>
            <person name="Riley R."/>
            <person name="LaButti K."/>
            <person name="Pangilinan J."/>
            <person name="Andreopoulos W."/>
            <person name="Lipzen A."/>
            <person name="Yan J."/>
            <person name="Wang M."/>
            <person name="Ng V."/>
            <person name="Grigoriev I.V."/>
            <person name="Spatafora J.W."/>
            <person name="Magnuson J.K."/>
            <person name="Baker S.E."/>
            <person name="Pomraning K.R."/>
        </authorList>
    </citation>
    <scope>NUCLEOTIDE SEQUENCE [LARGE SCALE GENOMIC DNA]</scope>
    <source>
        <strain evidence="2">CBS 10300</strain>
    </source>
</reference>
<protein>
    <submittedName>
        <fullName evidence="1">Uncharacterized protein</fullName>
    </submittedName>
</protein>
<comment type="caution">
    <text evidence="1">The sequence shown here is derived from an EMBL/GenBank/DDBJ whole genome shotgun (WGS) entry which is preliminary data.</text>
</comment>
<gene>
    <name evidence="1" type="ORF">V1517DRAFT_319395</name>
</gene>
<name>A0ACC3TUF7_9ASCO</name>
<keyword evidence="2" id="KW-1185">Reference proteome</keyword>
<dbReference type="Proteomes" id="UP001489719">
    <property type="component" value="Unassembled WGS sequence"/>
</dbReference>